<reference evidence="2" key="1">
    <citation type="journal article" date="2020" name="mSystems">
        <title>Genome- and Community-Level Interaction Insights into Carbon Utilization and Element Cycling Functions of Hydrothermarchaeota in Hydrothermal Sediment.</title>
        <authorList>
            <person name="Zhou Z."/>
            <person name="Liu Y."/>
            <person name="Xu W."/>
            <person name="Pan J."/>
            <person name="Luo Z.H."/>
            <person name="Li M."/>
        </authorList>
    </citation>
    <scope>NUCLEOTIDE SEQUENCE [LARGE SCALE GENOMIC DNA]</scope>
    <source>
        <strain evidence="2">SpSt-642</strain>
    </source>
</reference>
<dbReference type="GO" id="GO:0009030">
    <property type="term" value="F:thiamine-phosphate kinase activity"/>
    <property type="evidence" value="ECO:0007669"/>
    <property type="project" value="InterPro"/>
</dbReference>
<dbReference type="Pfam" id="PF00586">
    <property type="entry name" value="AIRS"/>
    <property type="match status" value="1"/>
</dbReference>
<comment type="caution">
    <text evidence="2">The sequence shown here is derived from an EMBL/GenBank/DDBJ whole genome shotgun (WGS) entry which is preliminary data.</text>
</comment>
<dbReference type="EMBL" id="DTBJ01000020">
    <property type="protein sequence ID" value="HGM58538.1"/>
    <property type="molecule type" value="Genomic_DNA"/>
</dbReference>
<accession>A0A7C4D9V5</accession>
<keyword evidence="2" id="KW-0808">Transferase</keyword>
<dbReference type="SUPFAM" id="SSF55326">
    <property type="entry name" value="PurM N-terminal domain-like"/>
    <property type="match status" value="1"/>
</dbReference>
<proteinExistence type="predicted"/>
<dbReference type="PANTHER" id="PTHR30270:SF0">
    <property type="entry name" value="THIAMINE-MONOPHOSPHATE KINASE"/>
    <property type="match status" value="1"/>
</dbReference>
<dbReference type="GO" id="GO:0009228">
    <property type="term" value="P:thiamine biosynthetic process"/>
    <property type="evidence" value="ECO:0007669"/>
    <property type="project" value="InterPro"/>
</dbReference>
<dbReference type="InterPro" id="IPR036676">
    <property type="entry name" value="PurM-like_C_sf"/>
</dbReference>
<dbReference type="InterPro" id="IPR036921">
    <property type="entry name" value="PurM-like_N_sf"/>
</dbReference>
<sequence length="332" mass="37866">MENRNRKLSEIGEKKAIYDIISKYISKPVYGEYLYFPEDCRDIYPIAPRILFSIDGYSIKSAKLPWRTLSDIGWCAVVNAISDHVCKGGLPRDIVVSIGLTGENTIGDLEDLMNGIEDAVKTYRLRLLGGDLNVTADPWINVAVLSYTSIKKPPRRCCGKLGDLIIATGIYGAMGFLSIHGLEESMNIKWIVENTRRPIVYLETAFIISQYYRFINASMDSSDGLGYTLLELSRLSNKGILLKNYPRYYSELDKICGSEECIWKYVLNGGEEYGSVIVIQEEYVDRVVDYLNKLRIPHEVIGKFIDKPPHLYYGDTILDDYVKQWDQFKGWV</sequence>
<name>A0A7C4D9V5_STAMA</name>
<dbReference type="Gene3D" id="3.90.650.10">
    <property type="entry name" value="PurM-like C-terminal domain"/>
    <property type="match status" value="1"/>
</dbReference>
<feature type="domain" description="PurM-like N-terminal" evidence="1">
    <location>
        <begin position="49"/>
        <end position="145"/>
    </location>
</feature>
<dbReference type="SUPFAM" id="SSF56042">
    <property type="entry name" value="PurM C-terminal domain-like"/>
    <property type="match status" value="1"/>
</dbReference>
<dbReference type="InterPro" id="IPR006283">
    <property type="entry name" value="ThiL-like"/>
</dbReference>
<protein>
    <submittedName>
        <fullName evidence="2">Thiamine-monophosphate kinase</fullName>
    </submittedName>
</protein>
<evidence type="ECO:0000259" key="1">
    <source>
        <dbReference type="Pfam" id="PF00586"/>
    </source>
</evidence>
<organism evidence="2">
    <name type="scientific">Staphylothermus marinus</name>
    <dbReference type="NCBI Taxonomy" id="2280"/>
    <lineage>
        <taxon>Archaea</taxon>
        <taxon>Thermoproteota</taxon>
        <taxon>Thermoprotei</taxon>
        <taxon>Desulfurococcales</taxon>
        <taxon>Desulfurococcaceae</taxon>
        <taxon>Staphylothermus</taxon>
    </lineage>
</organism>
<dbReference type="InterPro" id="IPR016188">
    <property type="entry name" value="PurM-like_N"/>
</dbReference>
<keyword evidence="2" id="KW-0418">Kinase</keyword>
<dbReference type="Gene3D" id="3.30.1330.10">
    <property type="entry name" value="PurM-like, N-terminal domain"/>
    <property type="match status" value="1"/>
</dbReference>
<gene>
    <name evidence="2" type="ORF">ENU14_02980</name>
</gene>
<evidence type="ECO:0000313" key="2">
    <source>
        <dbReference type="EMBL" id="HGM58538.1"/>
    </source>
</evidence>
<dbReference type="PANTHER" id="PTHR30270">
    <property type="entry name" value="THIAMINE-MONOPHOSPHATE KINASE"/>
    <property type="match status" value="1"/>
</dbReference>
<dbReference type="AlphaFoldDB" id="A0A7C4D9V5"/>